<dbReference type="EMBL" id="FMPI01000001">
    <property type="protein sequence ID" value="SCS26735.1"/>
    <property type="molecule type" value="Genomic_DNA"/>
</dbReference>
<reference evidence="1 3" key="1">
    <citation type="submission" date="2016-09" db="EMBL/GenBank/DDBJ databases">
        <authorList>
            <consortium name="Pathogen Informatics"/>
            <person name="Sun Q."/>
            <person name="Inoue M."/>
        </authorList>
    </citation>
    <scope>NUCLEOTIDE SEQUENCE [LARGE SCALE GENOMIC DNA]</scope>
    <source>
        <strain evidence="1 3">82C</strain>
    </source>
</reference>
<evidence type="ECO:0000313" key="4">
    <source>
        <dbReference type="Proteomes" id="UP000095768"/>
    </source>
</evidence>
<dbReference type="EMBL" id="FMPG01000001">
    <property type="protein sequence ID" value="SCS39823.1"/>
    <property type="molecule type" value="Genomic_DNA"/>
</dbReference>
<evidence type="ECO:0000313" key="2">
    <source>
        <dbReference type="EMBL" id="SCS39823.1"/>
    </source>
</evidence>
<proteinExistence type="predicted"/>
<dbReference type="AlphaFoldDB" id="A0A1D4GP69"/>
<keyword evidence="3" id="KW-1185">Reference proteome</keyword>
<evidence type="ECO:0000313" key="3">
    <source>
        <dbReference type="Proteomes" id="UP000095412"/>
    </source>
</evidence>
<reference evidence="2 4" key="2">
    <citation type="submission" date="2016-09" db="EMBL/GenBank/DDBJ databases">
        <authorList>
            <consortium name="Pathogen Informatics"/>
        </authorList>
    </citation>
    <scope>NUCLEOTIDE SEQUENCE [LARGE SCALE GENOMIC DNA]</scope>
    <source>
        <strain evidence="2 4">82B</strain>
    </source>
</reference>
<sequence length="30" mass="3542">MNESLVIWTNVRIYIHEILLTNDDIEVGIK</sequence>
<dbReference type="Proteomes" id="UP000095412">
    <property type="component" value="Unassembled WGS sequence"/>
</dbReference>
<dbReference type="Proteomes" id="UP000095768">
    <property type="component" value="Unassembled WGS sequence"/>
</dbReference>
<accession>A0A1D4GP69</accession>
<protein>
    <submittedName>
        <fullName evidence="2">Uncharacterized protein</fullName>
    </submittedName>
</protein>
<evidence type="ECO:0000313" key="1">
    <source>
        <dbReference type="EMBL" id="SCS26735.1"/>
    </source>
</evidence>
<name>A0A1D4GP69_9STAP</name>
<organism evidence="2 4">
    <name type="scientific">Staphylococcus caeli</name>
    <dbReference type="NCBI Taxonomy" id="2201815"/>
    <lineage>
        <taxon>Bacteria</taxon>
        <taxon>Bacillati</taxon>
        <taxon>Bacillota</taxon>
        <taxon>Bacilli</taxon>
        <taxon>Bacillales</taxon>
        <taxon>Staphylococcaceae</taxon>
        <taxon>Staphylococcus</taxon>
    </lineage>
</organism>
<gene>
    <name evidence="2" type="ORF">SAMEA2297795_00433</name>
    <name evidence="1" type="ORF">SAMEA2297796_00192</name>
</gene>